<protein>
    <submittedName>
        <fullName evidence="1">Uncharacterized protein</fullName>
    </submittedName>
</protein>
<dbReference type="InterPro" id="IPR046203">
    <property type="entry name" value="DUF6236"/>
</dbReference>
<dbReference type="Proteomes" id="UP000189021">
    <property type="component" value="Unassembled WGS sequence"/>
</dbReference>
<keyword evidence="2" id="KW-1185">Reference proteome</keyword>
<name>A0AB36JT97_9GAMM</name>
<reference evidence="1 2" key="1">
    <citation type="journal article" date="2017" name="Genome Announc.">
        <title>Draft Genome Sequences of Salinivibrio proteolyticus, Salinivibrio sharmensis, Salinivibrio siamensis, Salinivibrio costicola subsp. alcaliphilus, Salinivibrio costicola subsp. vallismortis, and 29 New Isolates Belonging to the Genus Salinivibrio.</title>
        <authorList>
            <person name="Lopez-Hermoso C."/>
            <person name="de la Haba R.R."/>
            <person name="Sanchez-Porro C."/>
            <person name="Bayliss S.C."/>
            <person name="Feil E.J."/>
            <person name="Ventosa A."/>
        </authorList>
    </citation>
    <scope>NUCLEOTIDE SEQUENCE [LARGE SCALE GENOMIC DNA]</scope>
    <source>
        <strain evidence="1 2">AL184</strain>
    </source>
</reference>
<proteinExistence type="predicted"/>
<evidence type="ECO:0000313" key="1">
    <source>
        <dbReference type="EMBL" id="OOE37580.1"/>
    </source>
</evidence>
<dbReference type="RefSeq" id="WP_077659804.1">
    <property type="nucleotide sequence ID" value="NZ_CP040021.1"/>
</dbReference>
<dbReference type="Pfam" id="PF19749">
    <property type="entry name" value="DUF6236"/>
    <property type="match status" value="1"/>
</dbReference>
<accession>A0AB36JT97</accession>
<dbReference type="AlphaFoldDB" id="A0AB36JT97"/>
<dbReference type="EMBL" id="MUEK01000028">
    <property type="protein sequence ID" value="OOE37580.1"/>
    <property type="molecule type" value="Genomic_DNA"/>
</dbReference>
<sequence length="276" mass="30365">MNKKGIVVSPPFKPIYTGGISCGGSPDPIELRKYLMYWDEIDYPSNMLIHISSPEIDYLEQSGKLKRTHVRFQGSINSGQGEFFIQAQEAAFRKNQEEEPGCWTIAQLADIPFYTQQSASVGVEVELYDMLPVPSADTPLADILEFKEKRQDELTAFRCHMDEVNENILSSRDVPRARNAQMARVELALKDIDKTLSESGIKRITTHLKNVINADFSGIAGAGLGSAGVSAFIGMSPLIAGVAGAGLVFGVKSLIMPSNQCPTDLSYINSIRKNFR</sequence>
<gene>
    <name evidence="1" type="ORF">BZG00_15535</name>
</gene>
<evidence type="ECO:0000313" key="2">
    <source>
        <dbReference type="Proteomes" id="UP000189021"/>
    </source>
</evidence>
<comment type="caution">
    <text evidence="1">The sequence shown here is derived from an EMBL/GenBank/DDBJ whole genome shotgun (WGS) entry which is preliminary data.</text>
</comment>
<organism evidence="1 2">
    <name type="scientific">Salinivibrio kushneri</name>
    <dbReference type="NCBI Taxonomy" id="1908198"/>
    <lineage>
        <taxon>Bacteria</taxon>
        <taxon>Pseudomonadati</taxon>
        <taxon>Pseudomonadota</taxon>
        <taxon>Gammaproteobacteria</taxon>
        <taxon>Vibrionales</taxon>
        <taxon>Vibrionaceae</taxon>
        <taxon>Salinivibrio</taxon>
    </lineage>
</organism>